<feature type="domain" description="DNA replication/recombination mediator RecO N-terminal" evidence="8">
    <location>
        <begin position="2"/>
        <end position="70"/>
    </location>
</feature>
<keyword evidence="5 7" id="KW-0234">DNA repair</keyword>
<reference evidence="9 10" key="1">
    <citation type="submission" date="2010-08" db="EMBL/GenBank/DDBJ databases">
        <title>Complete sequence of Clostridium cellulovorans 743B.</title>
        <authorList>
            <consortium name="US DOE Joint Genome Institute"/>
            <person name="Lucas S."/>
            <person name="Copeland A."/>
            <person name="Lapidus A."/>
            <person name="Cheng J.-F."/>
            <person name="Bruce D."/>
            <person name="Goodwin L."/>
            <person name="Pitluck S."/>
            <person name="Chertkov O."/>
            <person name="Detter J.C."/>
            <person name="Han C."/>
            <person name="Tapia R."/>
            <person name="Land M."/>
            <person name="Hauser L."/>
            <person name="Chang Y.-J."/>
            <person name="Jeffries C."/>
            <person name="Kyrpides N."/>
            <person name="Ivanova N."/>
            <person name="Mikhailova N."/>
            <person name="Hemme C.L."/>
            <person name="Woyke T."/>
        </authorList>
    </citation>
    <scope>NUCLEOTIDE SEQUENCE [LARGE SCALE GENOMIC DNA]</scope>
    <source>
        <strain evidence="10">ATCC 35296 / DSM 3052 / OCM 3 / 743B</strain>
    </source>
</reference>
<dbReference type="NCBIfam" id="TIGR00613">
    <property type="entry name" value="reco"/>
    <property type="match status" value="1"/>
</dbReference>
<evidence type="ECO:0000256" key="6">
    <source>
        <dbReference type="ARBA" id="ARBA00033409"/>
    </source>
</evidence>
<dbReference type="GO" id="GO:0006310">
    <property type="term" value="P:DNA recombination"/>
    <property type="evidence" value="ECO:0007669"/>
    <property type="project" value="UniProtKB-UniRule"/>
</dbReference>
<dbReference type="GO" id="GO:0043590">
    <property type="term" value="C:bacterial nucleoid"/>
    <property type="evidence" value="ECO:0007669"/>
    <property type="project" value="TreeGrafter"/>
</dbReference>
<keyword evidence="4 7" id="KW-0233">DNA recombination</keyword>
<evidence type="ECO:0000313" key="10">
    <source>
        <dbReference type="Proteomes" id="UP000002730"/>
    </source>
</evidence>
<evidence type="ECO:0000256" key="2">
    <source>
        <dbReference type="ARBA" id="ARBA00021310"/>
    </source>
</evidence>
<dbReference type="PANTHER" id="PTHR33991:SF1">
    <property type="entry name" value="DNA REPAIR PROTEIN RECO"/>
    <property type="match status" value="1"/>
</dbReference>
<dbReference type="STRING" id="573061.Clocel_1451"/>
<dbReference type="Pfam" id="PF02565">
    <property type="entry name" value="RecO_C"/>
    <property type="match status" value="1"/>
</dbReference>
<dbReference type="HOGENOM" id="CLU_066632_3_1_9"/>
<evidence type="ECO:0000313" key="9">
    <source>
        <dbReference type="EMBL" id="ADL51204.1"/>
    </source>
</evidence>
<dbReference type="GO" id="GO:0006302">
    <property type="term" value="P:double-strand break repair"/>
    <property type="evidence" value="ECO:0007669"/>
    <property type="project" value="TreeGrafter"/>
</dbReference>
<dbReference type="InterPro" id="IPR037278">
    <property type="entry name" value="ARFGAP/RecO"/>
</dbReference>
<dbReference type="eggNOG" id="COG1381">
    <property type="taxonomic scope" value="Bacteria"/>
</dbReference>
<dbReference type="InterPro" id="IPR003717">
    <property type="entry name" value="RecO"/>
</dbReference>
<evidence type="ECO:0000256" key="5">
    <source>
        <dbReference type="ARBA" id="ARBA00023204"/>
    </source>
</evidence>
<evidence type="ECO:0000259" key="8">
    <source>
        <dbReference type="Pfam" id="PF11967"/>
    </source>
</evidence>
<dbReference type="Gene3D" id="1.20.1440.120">
    <property type="entry name" value="Recombination protein O, C-terminal domain"/>
    <property type="match status" value="1"/>
</dbReference>
<evidence type="ECO:0000256" key="3">
    <source>
        <dbReference type="ARBA" id="ARBA00022763"/>
    </source>
</evidence>
<name>D9SW60_CLOC7</name>
<dbReference type="EMBL" id="CP002160">
    <property type="protein sequence ID" value="ADL51204.1"/>
    <property type="molecule type" value="Genomic_DNA"/>
</dbReference>
<evidence type="ECO:0000256" key="1">
    <source>
        <dbReference type="ARBA" id="ARBA00007452"/>
    </source>
</evidence>
<dbReference type="Gene3D" id="2.40.50.140">
    <property type="entry name" value="Nucleic acid-binding proteins"/>
    <property type="match status" value="1"/>
</dbReference>
<keyword evidence="10" id="KW-1185">Reference proteome</keyword>
<dbReference type="KEGG" id="ccb:Clocel_1451"/>
<dbReference type="HAMAP" id="MF_00201">
    <property type="entry name" value="RecO"/>
    <property type="match status" value="1"/>
</dbReference>
<evidence type="ECO:0000256" key="7">
    <source>
        <dbReference type="HAMAP-Rule" id="MF_00201"/>
    </source>
</evidence>
<organism evidence="9 10">
    <name type="scientific">Clostridium cellulovorans (strain ATCC 35296 / DSM 3052 / OCM 3 / 743B)</name>
    <dbReference type="NCBI Taxonomy" id="573061"/>
    <lineage>
        <taxon>Bacteria</taxon>
        <taxon>Bacillati</taxon>
        <taxon>Bacillota</taxon>
        <taxon>Clostridia</taxon>
        <taxon>Eubacteriales</taxon>
        <taxon>Clostridiaceae</taxon>
        <taxon>Clostridium</taxon>
    </lineage>
</organism>
<dbReference type="SUPFAM" id="SSF57863">
    <property type="entry name" value="ArfGap/RecO-like zinc finger"/>
    <property type="match status" value="1"/>
</dbReference>
<dbReference type="Proteomes" id="UP000002730">
    <property type="component" value="Chromosome"/>
</dbReference>
<evidence type="ECO:0000256" key="4">
    <source>
        <dbReference type="ARBA" id="ARBA00023172"/>
    </source>
</evidence>
<dbReference type="InterPro" id="IPR012340">
    <property type="entry name" value="NA-bd_OB-fold"/>
</dbReference>
<dbReference type="Pfam" id="PF11967">
    <property type="entry name" value="RecO_N"/>
    <property type="match status" value="1"/>
</dbReference>
<comment type="function">
    <text evidence="7">Involved in DNA repair and RecF pathway recombination.</text>
</comment>
<dbReference type="SUPFAM" id="SSF50249">
    <property type="entry name" value="Nucleic acid-binding proteins"/>
    <property type="match status" value="1"/>
</dbReference>
<comment type="similarity">
    <text evidence="1 7">Belongs to the RecO family.</text>
</comment>
<gene>
    <name evidence="7" type="primary">recO</name>
    <name evidence="9" type="ordered locus">Clocel_1451</name>
</gene>
<protein>
    <recommendedName>
        <fullName evidence="2 7">DNA repair protein RecO</fullName>
    </recommendedName>
    <alternativeName>
        <fullName evidence="6 7">Recombination protein O</fullName>
    </alternativeName>
</protein>
<dbReference type="InterPro" id="IPR042242">
    <property type="entry name" value="RecO_C"/>
</dbReference>
<dbReference type="AlphaFoldDB" id="D9SW60"/>
<keyword evidence="3 7" id="KW-0227">DNA damage</keyword>
<accession>D9SW60</accession>
<dbReference type="InterPro" id="IPR022572">
    <property type="entry name" value="DNA_rep/recomb_RecO_N"/>
</dbReference>
<sequence length="235" mass="26989">MLKAQDIKESDKLVTVFTEDFGKMNILVKGANRAKSAMLPLTLQFCFCDLVLFKGKSMYTINEGNVIESFQNFLEDIDSLAYGSYLIELIDISLSEGEVNQYIFRELITCYYIMKNRASSMEAIVVYFQCKLLYYTGHGITLDRCSVCKSKIISSNYFNFQTIGGICNSCEKKNGISVSYEAYSLLKYIMKIKLEDIARINLSNDTFKEIQKILLYLISENYSRKPKSLEILNLF</sequence>
<dbReference type="PANTHER" id="PTHR33991">
    <property type="entry name" value="DNA REPAIR PROTEIN RECO"/>
    <property type="match status" value="1"/>
</dbReference>
<proteinExistence type="inferred from homology"/>